<dbReference type="Pfam" id="PF07486">
    <property type="entry name" value="Hydrolase_2"/>
    <property type="match status" value="1"/>
</dbReference>
<evidence type="ECO:0000256" key="4">
    <source>
        <dbReference type="ARBA" id="ARBA00022729"/>
    </source>
</evidence>
<keyword evidence="6" id="KW-0749">Sporulation</keyword>
<dbReference type="SUPFAM" id="SSF47090">
    <property type="entry name" value="PGBD-like"/>
    <property type="match status" value="1"/>
</dbReference>
<accession>E6U8M0</accession>
<evidence type="ECO:0000313" key="11">
    <source>
        <dbReference type="EMBL" id="ADU26011.1"/>
    </source>
</evidence>
<feature type="domain" description="Cell wall hydrolase SleB" evidence="10">
    <location>
        <begin position="132"/>
        <end position="230"/>
    </location>
</feature>
<dbReference type="KEGG" id="eha:Ethha_0426"/>
<sequence length="231" mass="24845">MNTKRKAIRFLQICILLVLGVLLVALARNRLNEQGIQTLSRLGSTGSEVRQIQTRLKSWGYYTGTVDGVYGAGTRAAVIAFQRKNGLTADGVAGSATLRAIGLPAGSSGGYGQYSQSDYQLLARVISAESRGEPFVGQVAVGAVILNRVDSPLFPNTIAGVVYQPGAFTCLTDGQFNQPVAESAFRAAQNAINGWDPSNGSLYYYNPDTAISQWIRSRPILLRIGKHVFCK</sequence>
<evidence type="ECO:0000256" key="8">
    <source>
        <dbReference type="NCBIfam" id="TIGR02869"/>
    </source>
</evidence>
<dbReference type="InterPro" id="IPR014224">
    <property type="entry name" value="Spore_cortex_SleB"/>
</dbReference>
<proteinExistence type="inferred from homology"/>
<dbReference type="NCBIfam" id="TIGR02869">
    <property type="entry name" value="spore_SleB"/>
    <property type="match status" value="1"/>
</dbReference>
<dbReference type="InterPro" id="IPR002477">
    <property type="entry name" value="Peptidoglycan-bd-like"/>
</dbReference>
<evidence type="ECO:0000256" key="2">
    <source>
        <dbReference type="ARBA" id="ARBA00018364"/>
    </source>
</evidence>
<dbReference type="Pfam" id="PF01471">
    <property type="entry name" value="PG_binding_1"/>
    <property type="match status" value="1"/>
</dbReference>
<evidence type="ECO:0000259" key="10">
    <source>
        <dbReference type="Pfam" id="PF07486"/>
    </source>
</evidence>
<comment type="similarity">
    <text evidence="1">Belongs to the SleB family.</text>
</comment>
<evidence type="ECO:0000256" key="5">
    <source>
        <dbReference type="ARBA" id="ARBA00022801"/>
    </source>
</evidence>
<dbReference type="Gene3D" id="1.10.101.10">
    <property type="entry name" value="PGBD-like superfamily/PGBD"/>
    <property type="match status" value="1"/>
</dbReference>
<dbReference type="GO" id="GO:0030435">
    <property type="term" value="P:sporulation resulting in formation of a cellular spore"/>
    <property type="evidence" value="ECO:0007669"/>
    <property type="project" value="UniProtKB-KW"/>
</dbReference>
<dbReference type="AlphaFoldDB" id="E6U8M0"/>
<dbReference type="GO" id="GO:0071555">
    <property type="term" value="P:cell wall organization"/>
    <property type="evidence" value="ECO:0007669"/>
    <property type="project" value="UniProtKB-KW"/>
</dbReference>
<dbReference type="RefSeq" id="WP_013484392.1">
    <property type="nucleotide sequence ID" value="NC_014828.1"/>
</dbReference>
<evidence type="ECO:0000256" key="3">
    <source>
        <dbReference type="ARBA" id="ARBA00022544"/>
    </source>
</evidence>
<dbReference type="InterPro" id="IPR042047">
    <property type="entry name" value="SleB_dom1"/>
</dbReference>
<dbReference type="Gene3D" id="1.10.10.2520">
    <property type="entry name" value="Cell wall hydrolase SleB, domain 1"/>
    <property type="match status" value="1"/>
</dbReference>
<keyword evidence="7" id="KW-0961">Cell wall biogenesis/degradation</keyword>
<dbReference type="InterPro" id="IPR036365">
    <property type="entry name" value="PGBD-like_sf"/>
</dbReference>
<protein>
    <recommendedName>
        <fullName evidence="2 8">Spore cortex-lytic enzyme</fullName>
    </recommendedName>
</protein>
<dbReference type="STRING" id="663278.Ethha_0426"/>
<evidence type="ECO:0000313" key="12">
    <source>
        <dbReference type="Proteomes" id="UP000001551"/>
    </source>
</evidence>
<dbReference type="HOGENOM" id="CLU_053345_0_0_9"/>
<dbReference type="GO" id="GO:0009847">
    <property type="term" value="P:spore germination"/>
    <property type="evidence" value="ECO:0007669"/>
    <property type="project" value="UniProtKB-UniRule"/>
</dbReference>
<evidence type="ECO:0000259" key="9">
    <source>
        <dbReference type="Pfam" id="PF01471"/>
    </source>
</evidence>
<dbReference type="InterPro" id="IPR011105">
    <property type="entry name" value="Cell_wall_hydrolase_SleB"/>
</dbReference>
<gene>
    <name evidence="11" type="ordered locus">Ethha_0426</name>
</gene>
<evidence type="ECO:0000256" key="6">
    <source>
        <dbReference type="ARBA" id="ARBA00022969"/>
    </source>
</evidence>
<dbReference type="Gene3D" id="6.20.240.60">
    <property type="match status" value="1"/>
</dbReference>
<dbReference type="InterPro" id="IPR036366">
    <property type="entry name" value="PGBDSf"/>
</dbReference>
<organism evidence="11 12">
    <name type="scientific">Ethanoligenens harbinense (strain DSM 18485 / JCM 12961 / CGMCC 1.5033 / YUAN-3)</name>
    <dbReference type="NCBI Taxonomy" id="663278"/>
    <lineage>
        <taxon>Bacteria</taxon>
        <taxon>Bacillati</taxon>
        <taxon>Bacillota</taxon>
        <taxon>Clostridia</taxon>
        <taxon>Eubacteriales</taxon>
        <taxon>Oscillospiraceae</taxon>
        <taxon>Ethanoligenens</taxon>
    </lineage>
</organism>
<dbReference type="eggNOG" id="COG3773">
    <property type="taxonomic scope" value="Bacteria"/>
</dbReference>
<feature type="domain" description="Peptidoglycan binding-like" evidence="9">
    <location>
        <begin position="45"/>
        <end position="101"/>
    </location>
</feature>
<dbReference type="Proteomes" id="UP000001551">
    <property type="component" value="Chromosome"/>
</dbReference>
<dbReference type="EMBL" id="CP002400">
    <property type="protein sequence ID" value="ADU26011.1"/>
    <property type="molecule type" value="Genomic_DNA"/>
</dbReference>
<evidence type="ECO:0000256" key="1">
    <source>
        <dbReference type="ARBA" id="ARBA00007010"/>
    </source>
</evidence>
<keyword evidence="4" id="KW-0732">Signal</keyword>
<keyword evidence="12" id="KW-1185">Reference proteome</keyword>
<name>E6U8M0_ETHHY</name>
<dbReference type="GO" id="GO:0016787">
    <property type="term" value="F:hydrolase activity"/>
    <property type="evidence" value="ECO:0007669"/>
    <property type="project" value="UniProtKB-KW"/>
</dbReference>
<keyword evidence="3" id="KW-0309">Germination</keyword>
<dbReference type="eggNOG" id="COG3409">
    <property type="taxonomic scope" value="Bacteria"/>
</dbReference>
<keyword evidence="5" id="KW-0378">Hydrolase</keyword>
<evidence type="ECO:0000256" key="7">
    <source>
        <dbReference type="ARBA" id="ARBA00023316"/>
    </source>
</evidence>
<reference evidence="11 12" key="1">
    <citation type="submission" date="2010-12" db="EMBL/GenBank/DDBJ databases">
        <title>Complete sequence of Ethanoligenens harbinense YUAN-3.</title>
        <authorList>
            <person name="Lucas S."/>
            <person name="Copeland A."/>
            <person name="Lapidus A."/>
            <person name="Cheng J.-F."/>
            <person name="Bruce D."/>
            <person name="Goodwin L."/>
            <person name="Pitluck S."/>
            <person name="Chertkov O."/>
            <person name="Misra M."/>
            <person name="Detter J.C."/>
            <person name="Han C."/>
            <person name="Tapia R."/>
            <person name="Land M."/>
            <person name="Hauser L."/>
            <person name="Jeffries C."/>
            <person name="Kyrpides N."/>
            <person name="Ivanova N."/>
            <person name="Mikhailova N."/>
            <person name="Wang A."/>
            <person name="Mouttaki H."/>
            <person name="He Z."/>
            <person name="Zhou J."/>
            <person name="Hemme C.L."/>
            <person name="Woyke T."/>
        </authorList>
    </citation>
    <scope>NUCLEOTIDE SEQUENCE [LARGE SCALE GENOMIC DNA]</scope>
    <source>
        <strain evidence="12">DSM 18485 / JCM 12961 / CGMCC 1.5033 / YUAN-3</strain>
    </source>
</reference>